<dbReference type="InterPro" id="IPR039417">
    <property type="entry name" value="Peptidase_C1A_papain-like"/>
</dbReference>
<feature type="domain" description="Granulins" evidence="8">
    <location>
        <begin position="353"/>
        <end position="406"/>
    </location>
</feature>
<dbReference type="SMART" id="SM00277">
    <property type="entry name" value="GRAN"/>
    <property type="match status" value="1"/>
</dbReference>
<evidence type="ECO:0000256" key="7">
    <source>
        <dbReference type="SAM" id="SignalP"/>
    </source>
</evidence>
<gene>
    <name evidence="11" type="ORF">JRO89_XS07G0032300</name>
</gene>
<dbReference type="Pfam" id="PF00112">
    <property type="entry name" value="Peptidase_C1"/>
    <property type="match status" value="1"/>
</dbReference>
<dbReference type="Proteomes" id="UP000827721">
    <property type="component" value="Unassembled WGS sequence"/>
</dbReference>
<keyword evidence="7" id="KW-0732">Signal</keyword>
<feature type="compositionally biased region" description="Basic and acidic residues" evidence="6">
    <location>
        <begin position="432"/>
        <end position="450"/>
    </location>
</feature>
<dbReference type="InterPro" id="IPR000668">
    <property type="entry name" value="Peptidase_C1A_C"/>
</dbReference>
<evidence type="ECO:0000259" key="8">
    <source>
        <dbReference type="SMART" id="SM00277"/>
    </source>
</evidence>
<dbReference type="InterPro" id="IPR000118">
    <property type="entry name" value="Granulin"/>
</dbReference>
<dbReference type="PANTHER" id="PTHR12411">
    <property type="entry name" value="CYSTEINE PROTEASE FAMILY C1-RELATED"/>
    <property type="match status" value="1"/>
</dbReference>
<organism evidence="11 12">
    <name type="scientific">Xanthoceras sorbifolium</name>
    <dbReference type="NCBI Taxonomy" id="99658"/>
    <lineage>
        <taxon>Eukaryota</taxon>
        <taxon>Viridiplantae</taxon>
        <taxon>Streptophyta</taxon>
        <taxon>Embryophyta</taxon>
        <taxon>Tracheophyta</taxon>
        <taxon>Spermatophyta</taxon>
        <taxon>Magnoliopsida</taxon>
        <taxon>eudicotyledons</taxon>
        <taxon>Gunneridae</taxon>
        <taxon>Pentapetalae</taxon>
        <taxon>rosids</taxon>
        <taxon>malvids</taxon>
        <taxon>Sapindales</taxon>
        <taxon>Sapindaceae</taxon>
        <taxon>Xanthoceroideae</taxon>
        <taxon>Xanthoceras</taxon>
    </lineage>
</organism>
<dbReference type="SMART" id="SM00645">
    <property type="entry name" value="Pept_C1"/>
    <property type="match status" value="1"/>
</dbReference>
<comment type="similarity">
    <text evidence="1">Belongs to the peptidase C1 family.</text>
</comment>
<dbReference type="SUPFAM" id="SSF57277">
    <property type="entry name" value="Granulin repeat"/>
    <property type="match status" value="1"/>
</dbReference>
<reference evidence="11 12" key="1">
    <citation type="submission" date="2021-02" db="EMBL/GenBank/DDBJ databases">
        <title>Plant Genome Project.</title>
        <authorList>
            <person name="Zhang R.-G."/>
        </authorList>
    </citation>
    <scope>NUCLEOTIDE SEQUENCE [LARGE SCALE GENOMIC DNA]</scope>
    <source>
        <tissue evidence="11">Leaves</tissue>
    </source>
</reference>
<evidence type="ECO:0000256" key="3">
    <source>
        <dbReference type="ARBA" id="ARBA00022801"/>
    </source>
</evidence>
<evidence type="ECO:0000256" key="2">
    <source>
        <dbReference type="ARBA" id="ARBA00022670"/>
    </source>
</evidence>
<evidence type="ECO:0000256" key="4">
    <source>
        <dbReference type="ARBA" id="ARBA00022807"/>
    </source>
</evidence>
<dbReference type="SUPFAM" id="SSF54001">
    <property type="entry name" value="Cysteine proteinases"/>
    <property type="match status" value="1"/>
</dbReference>
<dbReference type="PRINTS" id="PR00705">
    <property type="entry name" value="PAPAIN"/>
</dbReference>
<dbReference type="InterPro" id="IPR025660">
    <property type="entry name" value="Pept_his_AS"/>
</dbReference>
<dbReference type="EMBL" id="JAFEMO010000007">
    <property type="protein sequence ID" value="KAH7567209.1"/>
    <property type="molecule type" value="Genomic_DNA"/>
</dbReference>
<keyword evidence="4" id="KW-0788">Thiol protease</keyword>
<dbReference type="SMART" id="SM00848">
    <property type="entry name" value="Inhibitor_I29"/>
    <property type="match status" value="1"/>
</dbReference>
<evidence type="ECO:0000256" key="5">
    <source>
        <dbReference type="ARBA" id="ARBA00023157"/>
    </source>
</evidence>
<dbReference type="Pfam" id="PF08246">
    <property type="entry name" value="Inhibitor_I29"/>
    <property type="match status" value="1"/>
</dbReference>
<feature type="chain" id="PRO_5045631805" evidence="7">
    <location>
        <begin position="26"/>
        <end position="450"/>
    </location>
</feature>
<name>A0ABQ8HSE3_9ROSI</name>
<protein>
    <submittedName>
        <fullName evidence="11">Uncharacterized protein</fullName>
    </submittedName>
</protein>
<evidence type="ECO:0000313" key="12">
    <source>
        <dbReference type="Proteomes" id="UP000827721"/>
    </source>
</evidence>
<feature type="signal peptide" evidence="7">
    <location>
        <begin position="1"/>
        <end position="25"/>
    </location>
</feature>
<keyword evidence="3" id="KW-0378">Hydrolase</keyword>
<dbReference type="PROSITE" id="PS00639">
    <property type="entry name" value="THIOL_PROTEASE_HIS"/>
    <property type="match status" value="1"/>
</dbReference>
<dbReference type="CDD" id="cd02248">
    <property type="entry name" value="Peptidase_C1A"/>
    <property type="match status" value="1"/>
</dbReference>
<evidence type="ECO:0000259" key="9">
    <source>
        <dbReference type="SMART" id="SM00645"/>
    </source>
</evidence>
<dbReference type="InterPro" id="IPR013128">
    <property type="entry name" value="Peptidase_C1A"/>
</dbReference>
<dbReference type="Gene3D" id="3.90.70.10">
    <property type="entry name" value="Cysteine proteinases"/>
    <property type="match status" value="1"/>
</dbReference>
<comment type="caution">
    <text evidence="11">The sequence shown here is derived from an EMBL/GenBank/DDBJ whole genome shotgun (WGS) entry which is preliminary data.</text>
</comment>
<evidence type="ECO:0000259" key="10">
    <source>
        <dbReference type="SMART" id="SM00848"/>
    </source>
</evidence>
<evidence type="ECO:0000313" key="11">
    <source>
        <dbReference type="EMBL" id="KAH7567209.1"/>
    </source>
</evidence>
<accession>A0ABQ8HSE3</accession>
<evidence type="ECO:0000256" key="1">
    <source>
        <dbReference type="ARBA" id="ARBA00008455"/>
    </source>
</evidence>
<feature type="region of interest" description="Disordered" evidence="6">
    <location>
        <begin position="431"/>
        <end position="450"/>
    </location>
</feature>
<feature type="domain" description="Peptidase C1A papain C-terminal" evidence="9">
    <location>
        <begin position="122"/>
        <end position="336"/>
    </location>
</feature>
<keyword evidence="12" id="KW-1185">Reference proteome</keyword>
<keyword evidence="5" id="KW-1015">Disulfide bond</keyword>
<feature type="domain" description="Cathepsin propeptide inhibitor" evidence="10">
    <location>
        <begin position="30"/>
        <end position="87"/>
    </location>
</feature>
<dbReference type="InterPro" id="IPR013201">
    <property type="entry name" value="Prot_inhib_I29"/>
</dbReference>
<evidence type="ECO:0000256" key="6">
    <source>
        <dbReference type="SAM" id="MobiDB-lite"/>
    </source>
</evidence>
<dbReference type="InterPro" id="IPR038765">
    <property type="entry name" value="Papain-like_cys_pep_sf"/>
</dbReference>
<sequence length="450" mass="50253">MDALGFLRRLLLLNLLLLPLHSCSSVTQVFEAWCNKHGKTYSSEEEKQQRLEIFEDNYAFVKQHNEMSNSSYSLALNAFADLSHHEFKATHLGLAVAATSTTSSAARRNVGEPAGEVVRDNIPAAIDWSQEGAVTDVKDQGKCGASWAFAATGAIEGINKIVTGSLISLSEQELIDCDRPHNQSCEGGFVDYAYQFVIENHGIDTEYEYPYRGQNWVCDEQYLKRRYVTIDGYTDVPANNEKLLLQAVAAQPVSASICASDREFQFYHWGIFTGPCSTTLDHAVLIVGYGSLNELDYWIVKNSWGQWGMSGYILLLRNTGDPQGLCGINMLASYPTKTSPNPPAPPPPGPVMCDLLNYCPKGEFCCCSWSVLGLCLAWKCCAYSTACCKNQHHCRPSDFPVWNTKTNMYLKVSLIQNNYSCSIPEMRQQKQLRREDLPGSLLRESKEDQH</sequence>
<proteinExistence type="inferred from homology"/>
<keyword evidence="2" id="KW-0645">Protease</keyword>